<evidence type="ECO:0000256" key="5">
    <source>
        <dbReference type="SAM" id="Phobius"/>
    </source>
</evidence>
<gene>
    <name evidence="7" type="ORF">KBTEX_00809</name>
</gene>
<dbReference type="GO" id="GO:0005886">
    <property type="term" value="C:plasma membrane"/>
    <property type="evidence" value="ECO:0007669"/>
    <property type="project" value="UniProtKB-SubCell"/>
</dbReference>
<feature type="domain" description="FMN-binding" evidence="6">
    <location>
        <begin position="88"/>
        <end position="174"/>
    </location>
</feature>
<dbReference type="AlphaFoldDB" id="A0A5B8R7Q4"/>
<evidence type="ECO:0000313" key="7">
    <source>
        <dbReference type="EMBL" id="QEA04501.1"/>
    </source>
</evidence>
<dbReference type="SMART" id="SM00900">
    <property type="entry name" value="FMN_bind"/>
    <property type="match status" value="1"/>
</dbReference>
<accession>A0A5B8R7Q4</accession>
<name>A0A5B8R7Q4_9ZZZZ</name>
<dbReference type="InterPro" id="IPR052378">
    <property type="entry name" value="NosR_regulator"/>
</dbReference>
<protein>
    <recommendedName>
        <fullName evidence="6">FMN-binding domain-containing protein</fullName>
    </recommendedName>
</protein>
<keyword evidence="3 5" id="KW-0472">Membrane</keyword>
<keyword evidence="5" id="KW-0812">Transmembrane</keyword>
<keyword evidence="5" id="KW-1133">Transmembrane helix</keyword>
<dbReference type="PANTHER" id="PTHR30224:SF4">
    <property type="entry name" value="ELECTRON TRANSPORT PROTEIN YCCM-RELATED"/>
    <property type="match status" value="1"/>
</dbReference>
<dbReference type="GO" id="GO:0010181">
    <property type="term" value="F:FMN binding"/>
    <property type="evidence" value="ECO:0007669"/>
    <property type="project" value="InterPro"/>
</dbReference>
<feature type="transmembrane region" description="Helical" evidence="5">
    <location>
        <begin position="611"/>
        <end position="631"/>
    </location>
</feature>
<evidence type="ECO:0000256" key="2">
    <source>
        <dbReference type="ARBA" id="ARBA00022475"/>
    </source>
</evidence>
<evidence type="ECO:0000256" key="1">
    <source>
        <dbReference type="ARBA" id="ARBA00004236"/>
    </source>
</evidence>
<feature type="transmembrane region" description="Helical" evidence="5">
    <location>
        <begin position="571"/>
        <end position="590"/>
    </location>
</feature>
<feature type="transmembrane region" description="Helical" evidence="5">
    <location>
        <begin position="514"/>
        <end position="532"/>
    </location>
</feature>
<dbReference type="InterPro" id="IPR007329">
    <property type="entry name" value="FMN-bd"/>
</dbReference>
<dbReference type="InterPro" id="IPR017896">
    <property type="entry name" value="4Fe4S_Fe-S-bd"/>
</dbReference>
<feature type="region of interest" description="Disordered" evidence="4">
    <location>
        <begin position="399"/>
        <end position="418"/>
    </location>
</feature>
<feature type="compositionally biased region" description="Low complexity" evidence="4">
    <location>
        <begin position="727"/>
        <end position="739"/>
    </location>
</feature>
<dbReference type="PIRSF" id="PIRSF036354">
    <property type="entry name" value="NosR"/>
    <property type="match status" value="1"/>
</dbReference>
<proteinExistence type="predicted"/>
<dbReference type="Pfam" id="PF12801">
    <property type="entry name" value="Fer4_5"/>
    <property type="match status" value="2"/>
</dbReference>
<dbReference type="PANTHER" id="PTHR30224">
    <property type="entry name" value="ELECTRON TRANSPORT PROTEIN"/>
    <property type="match status" value="1"/>
</dbReference>
<feature type="transmembrane region" description="Helical" evidence="5">
    <location>
        <begin position="434"/>
        <end position="453"/>
    </location>
</feature>
<feature type="region of interest" description="Disordered" evidence="4">
    <location>
        <begin position="717"/>
        <end position="763"/>
    </location>
</feature>
<evidence type="ECO:0000256" key="4">
    <source>
        <dbReference type="SAM" id="MobiDB-lite"/>
    </source>
</evidence>
<dbReference type="SUPFAM" id="SSF54862">
    <property type="entry name" value="4Fe-4S ferredoxins"/>
    <property type="match status" value="1"/>
</dbReference>
<comment type="subcellular location">
    <subcellularLocation>
        <location evidence="1">Cell membrane</location>
    </subcellularLocation>
</comment>
<dbReference type="EMBL" id="MN079084">
    <property type="protein sequence ID" value="QEA04501.1"/>
    <property type="molecule type" value="Genomic_DNA"/>
</dbReference>
<dbReference type="InterPro" id="IPR011399">
    <property type="entry name" value="NosR"/>
</dbReference>
<feature type="transmembrane region" description="Helical" evidence="5">
    <location>
        <begin position="465"/>
        <end position="482"/>
    </location>
</feature>
<sequence length="763" mass="83944">MRVSLPAATTRLLGLSLAVVLLCLLPGVAGASASALGHFLERVQPGQVFPGAERFGPVQTDPPVAPVFRGGEQVGYVLLNTDYSQAIGYSSKPIDILVGVDNDGIVRGARLVQHHEPIVLIGIPEKRIRAFLDQFIGFDATRGTEMEEAVDIVSGATVTAMVMEDSTLWAANQVARRLGLGDLEADGGDEGGSARSVDTEAPVKVRDWSALTADGSVASMRVTVREVNKAFRGLDNPKARRRPEKGPQDDTFVQLYTALVSVPTIGRSLLGEHGWDNLQARLEPGQQAILIAGRGRYSFKGSGYVRGGIFDRVEMVHSGGTTRFHDYQYTRVRELAAEGAPELEEIGVFVVPAEAHFDPVQPWKLGLLVQRATGALSKVFVSFELDYQLPERYLTPAPKAPAAGSGNGGAAPGAATAPGRGSDLWKRVWQGKPVSIGILAALLAVVTAIFFFQGTISRRPALRRWLRYGVLTFVLVWLGWWSNAQLSVVNVFALTNAVLTGFSWTYFLMDPLVFILWASVAAAMIFWARGAFCGWLCPFGALQELTNHIARWLGVRQIRVPFALHERLWPIKYVIFLLLFGLSLYDLALAERFAEVEPFKTAIILNFVRDWPYVVYALTLLSVGLFIERFFCRYICPLGAGLAIPARLRTFEWLKRWPECGSQCHRCARECPVQSIHPEGHINVNECIYCLHCQELYFDDHRCPHNVTRRLKRERRRALGRRGREQGGAQPAAAGAGAATVHSVGWGETRRSGSDQSTQENGQ</sequence>
<reference evidence="7" key="1">
    <citation type="submission" date="2019-06" db="EMBL/GenBank/DDBJ databases">
        <authorList>
            <person name="Murdoch R.W."/>
            <person name="Fathepure B."/>
        </authorList>
    </citation>
    <scope>NUCLEOTIDE SEQUENCE</scope>
</reference>
<dbReference type="Pfam" id="PF04205">
    <property type="entry name" value="FMN_bind"/>
    <property type="match status" value="1"/>
</dbReference>
<dbReference type="GO" id="GO:0045893">
    <property type="term" value="P:positive regulation of DNA-templated transcription"/>
    <property type="evidence" value="ECO:0007669"/>
    <property type="project" value="InterPro"/>
</dbReference>
<dbReference type="GO" id="GO:0003677">
    <property type="term" value="F:DNA binding"/>
    <property type="evidence" value="ECO:0007669"/>
    <property type="project" value="InterPro"/>
</dbReference>
<organism evidence="7">
    <name type="scientific">uncultured organism</name>
    <dbReference type="NCBI Taxonomy" id="155900"/>
    <lineage>
        <taxon>unclassified sequences</taxon>
        <taxon>environmental samples</taxon>
    </lineage>
</organism>
<keyword evidence="2" id="KW-1003">Cell membrane</keyword>
<evidence type="ECO:0000256" key="3">
    <source>
        <dbReference type="ARBA" id="ARBA00023136"/>
    </source>
</evidence>
<evidence type="ECO:0000259" key="6">
    <source>
        <dbReference type="SMART" id="SM00900"/>
    </source>
</evidence>
<feature type="compositionally biased region" description="Polar residues" evidence="4">
    <location>
        <begin position="754"/>
        <end position="763"/>
    </location>
</feature>